<dbReference type="Gene3D" id="3.30.420.10">
    <property type="entry name" value="Ribonuclease H-like superfamily/Ribonuclease H"/>
    <property type="match status" value="1"/>
</dbReference>
<dbReference type="RefSeq" id="WP_135285052.1">
    <property type="nucleotide sequence ID" value="NZ_SMLL01000004.1"/>
</dbReference>
<accession>A0A4Z0BM82</accession>
<keyword evidence="3" id="KW-1185">Reference proteome</keyword>
<dbReference type="AlphaFoldDB" id="A0A4Z0BM82"/>
<proteinExistence type="predicted"/>
<dbReference type="Proteomes" id="UP000297564">
    <property type="component" value="Unassembled WGS sequence"/>
</dbReference>
<keyword evidence="2" id="KW-0378">Hydrolase</keyword>
<sequence>MKPLLPWWPAKREAAATERWLVVDVEATGLDARRAGLLAVAALGLRVEWSSRRLSLVLGDSFSVRLHHRVPVPDKGNVLVHGIGVDAQAQGLEPAQALQAFARFAAGAPLLAFHADFDRQLLARHARALQVQGLDLPWLDIAALCASAYPELRARALDDWLAHFGIECLARHDAMADVLATADLLQRIWPVVGRECANWRAVQRFAARARWLRG</sequence>
<dbReference type="GO" id="GO:0003676">
    <property type="term" value="F:nucleic acid binding"/>
    <property type="evidence" value="ECO:0007669"/>
    <property type="project" value="InterPro"/>
</dbReference>
<dbReference type="InterPro" id="IPR013520">
    <property type="entry name" value="Ribonucl_H"/>
</dbReference>
<organism evidence="2 3">
    <name type="scientific">Ramlibacter rhizophilus</name>
    <dbReference type="NCBI Taxonomy" id="1781167"/>
    <lineage>
        <taxon>Bacteria</taxon>
        <taxon>Pseudomonadati</taxon>
        <taxon>Pseudomonadota</taxon>
        <taxon>Betaproteobacteria</taxon>
        <taxon>Burkholderiales</taxon>
        <taxon>Comamonadaceae</taxon>
        <taxon>Ramlibacter</taxon>
    </lineage>
</organism>
<dbReference type="CDD" id="cd06127">
    <property type="entry name" value="DEDDh"/>
    <property type="match status" value="1"/>
</dbReference>
<feature type="domain" description="Exonuclease" evidence="1">
    <location>
        <begin position="19"/>
        <end position="194"/>
    </location>
</feature>
<reference evidence="2 3" key="1">
    <citation type="submission" date="2019-03" db="EMBL/GenBank/DDBJ databases">
        <title>Ramlibacter rhizophilus CCTCC AB2015357, whole genome shotgun sequence.</title>
        <authorList>
            <person name="Zhang X."/>
            <person name="Feng G."/>
            <person name="Zhu H."/>
        </authorList>
    </citation>
    <scope>NUCLEOTIDE SEQUENCE [LARGE SCALE GENOMIC DNA]</scope>
    <source>
        <strain evidence="2 3">CCTCC AB2015357</strain>
    </source>
</reference>
<comment type="caution">
    <text evidence="2">The sequence shown here is derived from an EMBL/GenBank/DDBJ whole genome shotgun (WGS) entry which is preliminary data.</text>
</comment>
<dbReference type="Pfam" id="PF00929">
    <property type="entry name" value="RNase_T"/>
    <property type="match status" value="1"/>
</dbReference>
<keyword evidence="2" id="KW-0269">Exonuclease</keyword>
<evidence type="ECO:0000313" key="3">
    <source>
        <dbReference type="Proteomes" id="UP000297564"/>
    </source>
</evidence>
<keyword evidence="2" id="KW-0540">Nuclease</keyword>
<name>A0A4Z0BM82_9BURK</name>
<dbReference type="OrthoDB" id="5497329at2"/>
<evidence type="ECO:0000259" key="1">
    <source>
        <dbReference type="SMART" id="SM00479"/>
    </source>
</evidence>
<evidence type="ECO:0000313" key="2">
    <source>
        <dbReference type="EMBL" id="TFY99509.1"/>
    </source>
</evidence>
<dbReference type="EMBL" id="SMLL01000004">
    <property type="protein sequence ID" value="TFY99509.1"/>
    <property type="molecule type" value="Genomic_DNA"/>
</dbReference>
<dbReference type="SMART" id="SM00479">
    <property type="entry name" value="EXOIII"/>
    <property type="match status" value="1"/>
</dbReference>
<gene>
    <name evidence="2" type="ORF">EZ242_10140</name>
</gene>
<dbReference type="SUPFAM" id="SSF53098">
    <property type="entry name" value="Ribonuclease H-like"/>
    <property type="match status" value="1"/>
</dbReference>
<dbReference type="GO" id="GO:0004527">
    <property type="term" value="F:exonuclease activity"/>
    <property type="evidence" value="ECO:0007669"/>
    <property type="project" value="UniProtKB-KW"/>
</dbReference>
<dbReference type="InterPro" id="IPR012337">
    <property type="entry name" value="RNaseH-like_sf"/>
</dbReference>
<protein>
    <submittedName>
        <fullName evidence="2">3'-5' exonuclease</fullName>
    </submittedName>
</protein>
<dbReference type="InterPro" id="IPR036397">
    <property type="entry name" value="RNaseH_sf"/>
</dbReference>
<dbReference type="GO" id="GO:0006259">
    <property type="term" value="P:DNA metabolic process"/>
    <property type="evidence" value="ECO:0007669"/>
    <property type="project" value="UniProtKB-ARBA"/>
</dbReference>